<keyword evidence="1" id="KW-0812">Transmembrane</keyword>
<evidence type="ECO:0000256" key="2">
    <source>
        <dbReference type="SAM" id="SignalP"/>
    </source>
</evidence>
<name>A0AB74UJY3_9GAMM</name>
<organism evidence="4">
    <name type="scientific">Rhodanobacter sp. FW102-FHT14D07</name>
    <dbReference type="NCBI Taxonomy" id="3351462"/>
    <lineage>
        <taxon>Bacteria</taxon>
        <taxon>Pseudomonadati</taxon>
        <taxon>Pseudomonadota</taxon>
        <taxon>Gammaproteobacteria</taxon>
        <taxon>Lysobacterales</taxon>
        <taxon>Rhodanobacteraceae</taxon>
        <taxon>Rhodanobacter</taxon>
    </lineage>
</organism>
<feature type="transmembrane region" description="Helical" evidence="1">
    <location>
        <begin position="412"/>
        <end position="433"/>
    </location>
</feature>
<keyword evidence="1" id="KW-0472">Membrane</keyword>
<keyword evidence="1" id="KW-1133">Transmembrane helix</keyword>
<sequence>MRLAGGLVRHRISRMLCLVAVALAAGSAMAQDAGQSGVEPTTMTRDTSIWVNHDYSIEVSETTEVNAATPWEFHRDLVLPGRKLALRDVFLMGAAENGDGVTTEVAPLGDGVRITVHPTRRVGMQLFELDYRVLYKAVDDGKLVWPLTSATDRLSLQRAKLVVKLPRETPSSQIHAQFQLDGAPVTAGDRRVTGTKVDLGWHDAVAPGQVLGAVLTFPEVAEASTPLLSAGPAWMFNGTVWLAVLALYYLLAKIFFTGGGDGKPVIVEYEPPTGWSAGAVRLLWHGAWDEKCFATGVLGIAAKGGLTLARQDDGTWVATRTGGDLAPALTMDEHRLRSALFAFGPTAEFSEAHADSTGLAELAFRRALENRCAGERPGDPSWLLIPGWLTALTGATLLFFGIDSRFVILGEIAAPSLVGALVVAMLMDVVPLALLRATRAQVYVVAAIAAIGLLGGGDRLDWLAGAALLAGQVAAGWWLLRQPPRETPLRRKLHGFRWYLGTAEQQDMDARYKPSLHPELQASLLPYAMALDVAVTWNARFAHSLEEAGGQEDFIASLNPDHDDAALELLAFAQAMARRIPK</sequence>
<feature type="transmembrane region" description="Helical" evidence="1">
    <location>
        <begin position="440"/>
        <end position="456"/>
    </location>
</feature>
<proteinExistence type="predicted"/>
<dbReference type="RefSeq" id="WP_395117406.1">
    <property type="nucleotide sequence ID" value="NZ_CP170721.1"/>
</dbReference>
<keyword evidence="2" id="KW-0732">Signal</keyword>
<evidence type="ECO:0000259" key="3">
    <source>
        <dbReference type="Pfam" id="PF20990"/>
    </source>
</evidence>
<feature type="transmembrane region" description="Helical" evidence="1">
    <location>
        <begin position="233"/>
        <end position="251"/>
    </location>
</feature>
<feature type="transmembrane region" description="Helical" evidence="1">
    <location>
        <begin position="462"/>
        <end position="480"/>
    </location>
</feature>
<evidence type="ECO:0000256" key="1">
    <source>
        <dbReference type="SAM" id="Phobius"/>
    </source>
</evidence>
<feature type="chain" id="PRO_5044500231" description="Predicted membrane protein YciQ-like C-terminal domain-containing protein" evidence="2">
    <location>
        <begin position="31"/>
        <end position="582"/>
    </location>
</feature>
<gene>
    <name evidence="4" type="ORF">ACFYG5_10290</name>
</gene>
<reference evidence="4" key="1">
    <citation type="submission" date="2024-10" db="EMBL/GenBank/DDBJ databases">
        <authorList>
            <person name="Lesea H.P."/>
            <person name="Kuehl J.V."/>
            <person name="Chandonia J.-M."/>
        </authorList>
    </citation>
    <scope>NUCLEOTIDE SEQUENCE</scope>
    <source>
        <strain evidence="4">FW102-FHT14D07</strain>
    </source>
</reference>
<feature type="domain" description="Predicted membrane protein YciQ-like C-terminal" evidence="3">
    <location>
        <begin position="268"/>
        <end position="541"/>
    </location>
</feature>
<dbReference type="Pfam" id="PF20990">
    <property type="entry name" value="DUF2207_C"/>
    <property type="match status" value="1"/>
</dbReference>
<protein>
    <recommendedName>
        <fullName evidence="3">Predicted membrane protein YciQ-like C-terminal domain-containing protein</fullName>
    </recommendedName>
</protein>
<feature type="transmembrane region" description="Helical" evidence="1">
    <location>
        <begin position="381"/>
        <end position="400"/>
    </location>
</feature>
<accession>A0AB74UJY3</accession>
<dbReference type="InterPro" id="IPR048389">
    <property type="entry name" value="YciQ-like_C"/>
</dbReference>
<evidence type="ECO:0000313" key="4">
    <source>
        <dbReference type="EMBL" id="XIA16966.1"/>
    </source>
</evidence>
<dbReference type="EMBL" id="CP170721">
    <property type="protein sequence ID" value="XIA16966.1"/>
    <property type="molecule type" value="Genomic_DNA"/>
</dbReference>
<feature type="signal peptide" evidence="2">
    <location>
        <begin position="1"/>
        <end position="30"/>
    </location>
</feature>
<dbReference type="AlphaFoldDB" id="A0AB74UJY3"/>